<dbReference type="SUPFAM" id="SSF141571">
    <property type="entry name" value="Pentapeptide repeat-like"/>
    <property type="match status" value="1"/>
</dbReference>
<dbReference type="InterPro" id="IPR001646">
    <property type="entry name" value="5peptide_repeat"/>
</dbReference>
<name>A0A3B0XUQ9_9ZZZZ</name>
<evidence type="ECO:0000256" key="1">
    <source>
        <dbReference type="ARBA" id="ARBA00022737"/>
    </source>
</evidence>
<evidence type="ECO:0000256" key="3">
    <source>
        <dbReference type="SAM" id="Phobius"/>
    </source>
</evidence>
<keyword evidence="3" id="KW-1133">Transmembrane helix</keyword>
<dbReference type="AlphaFoldDB" id="A0A3B0XUQ9"/>
<reference evidence="4" key="1">
    <citation type="submission" date="2018-06" db="EMBL/GenBank/DDBJ databases">
        <authorList>
            <person name="Zhirakovskaya E."/>
        </authorList>
    </citation>
    <scope>NUCLEOTIDE SEQUENCE</scope>
</reference>
<dbReference type="PANTHER" id="PTHR47485:SF1">
    <property type="entry name" value="THYLAKOID LUMENAL 17.4 KDA PROTEIN, CHLOROPLASTIC"/>
    <property type="match status" value="1"/>
</dbReference>
<feature type="region of interest" description="Disordered" evidence="2">
    <location>
        <begin position="94"/>
        <end position="125"/>
    </location>
</feature>
<protein>
    <recommendedName>
        <fullName evidence="5">Pentapeptide repeat family protein</fullName>
    </recommendedName>
</protein>
<keyword evidence="3" id="KW-0812">Transmembrane</keyword>
<dbReference type="Pfam" id="PF00805">
    <property type="entry name" value="Pentapeptide"/>
    <property type="match status" value="1"/>
</dbReference>
<keyword evidence="3" id="KW-0472">Membrane</keyword>
<evidence type="ECO:0000313" key="4">
    <source>
        <dbReference type="EMBL" id="VAW72018.1"/>
    </source>
</evidence>
<feature type="compositionally biased region" description="Basic and acidic residues" evidence="2">
    <location>
        <begin position="94"/>
        <end position="111"/>
    </location>
</feature>
<sequence>MNSENQKLKPVRNKKSTHQNWFIRAKGKVQGPFPKGMIQSFVLSGRFKLGDEVSFDKDAWSKLKEHRELIPKELLNVKTEDDKERLRMAIRRENDRLHDQRTEQCHHENEKKGKRGSGHTNEVGSADTATAGAKYKRKKNSTIQSIVFVMFLSALAVVVFYIYSVGSKSVISITNCSAPAAPQVNWTHCKLEGFKAISKDLSGGSFSNVKFKGADLHGSTFKNSNFQYADLTLANFSYADLSQTKFTGAVLRGADLTNTDLRGSDLSYTNLLNAKLGGARLKGARFDSAIWVDGRKCKTNSIGYCR</sequence>
<feature type="transmembrane region" description="Helical" evidence="3">
    <location>
        <begin position="143"/>
        <end position="163"/>
    </location>
</feature>
<proteinExistence type="predicted"/>
<dbReference type="PANTHER" id="PTHR47485">
    <property type="entry name" value="THYLAKOID LUMENAL 17.4 KDA PROTEIN, CHLOROPLASTIC"/>
    <property type="match status" value="1"/>
</dbReference>
<dbReference type="EMBL" id="UOFL01000034">
    <property type="protein sequence ID" value="VAW72018.1"/>
    <property type="molecule type" value="Genomic_DNA"/>
</dbReference>
<accession>A0A3B0XUQ9</accession>
<gene>
    <name evidence="4" type="ORF">MNBD_GAMMA12-3013</name>
</gene>
<keyword evidence="1" id="KW-0677">Repeat</keyword>
<organism evidence="4">
    <name type="scientific">hydrothermal vent metagenome</name>
    <dbReference type="NCBI Taxonomy" id="652676"/>
    <lineage>
        <taxon>unclassified sequences</taxon>
        <taxon>metagenomes</taxon>
        <taxon>ecological metagenomes</taxon>
    </lineage>
</organism>
<dbReference type="Gene3D" id="2.160.20.80">
    <property type="entry name" value="E3 ubiquitin-protein ligase SopA"/>
    <property type="match status" value="1"/>
</dbReference>
<evidence type="ECO:0000256" key="2">
    <source>
        <dbReference type="SAM" id="MobiDB-lite"/>
    </source>
</evidence>
<evidence type="ECO:0008006" key="5">
    <source>
        <dbReference type="Google" id="ProtNLM"/>
    </source>
</evidence>